<dbReference type="InterPro" id="IPR036597">
    <property type="entry name" value="Fido-like_dom_sf"/>
</dbReference>
<feature type="domain" description="Fido" evidence="1">
    <location>
        <begin position="4"/>
        <end position="122"/>
    </location>
</feature>
<dbReference type="Pfam" id="PF02661">
    <property type="entry name" value="Fic"/>
    <property type="match status" value="1"/>
</dbReference>
<dbReference type="SUPFAM" id="SSF140931">
    <property type="entry name" value="Fic-like"/>
    <property type="match status" value="1"/>
</dbReference>
<proteinExistence type="predicted"/>
<protein>
    <submittedName>
        <fullName evidence="2">Death-on-curing family protein</fullName>
    </submittedName>
</protein>
<dbReference type="PANTHER" id="PTHR39426">
    <property type="entry name" value="HOMOLOGY TO DEATH-ON-CURING PROTEIN OF PHAGE P1"/>
    <property type="match status" value="1"/>
</dbReference>
<dbReference type="Gene3D" id="1.20.120.1870">
    <property type="entry name" value="Fic/DOC protein, Fido domain"/>
    <property type="match status" value="1"/>
</dbReference>
<dbReference type="NCBIfam" id="TIGR01550">
    <property type="entry name" value="DOC_P1"/>
    <property type="match status" value="1"/>
</dbReference>
<evidence type="ECO:0000313" key="2">
    <source>
        <dbReference type="EMBL" id="BAO05122.1"/>
    </source>
</evidence>
<dbReference type="RefSeq" id="WP_030032276.1">
    <property type="nucleotide sequence ID" value="NZ_BA000059.1"/>
</dbReference>
<evidence type="ECO:0000259" key="1">
    <source>
        <dbReference type="PROSITE" id="PS51459"/>
    </source>
</evidence>
<organism evidence="2">
    <name type="scientific">Clostridium botulinum B str. Osaka05</name>
    <dbReference type="NCBI Taxonomy" id="1407017"/>
    <lineage>
        <taxon>Bacteria</taxon>
        <taxon>Bacillati</taxon>
        <taxon>Bacillota</taxon>
        <taxon>Clostridia</taxon>
        <taxon>Eubacteriales</taxon>
        <taxon>Clostridiaceae</taxon>
        <taxon>Clostridium</taxon>
    </lineage>
</organism>
<dbReference type="AlphaFoldDB" id="A0A060N5G1"/>
<reference evidence="2" key="1">
    <citation type="submission" date="2013-10" db="EMBL/GenBank/DDBJ databases">
        <title>Draft genome sequence of Clostridium botulinum type B strain Osaka05.</title>
        <authorList>
            <person name="Sakaguchi Y."/>
            <person name="Hosomi K."/>
            <person name="Uchiyama J."/>
            <person name="Ogura Y."/>
            <person name="Sakaguchi M."/>
            <person name="Kohda T."/>
            <person name="Mukamoto M."/>
            <person name="Misawa N."/>
            <person name="Matsuzaki S."/>
            <person name="Hayashi T."/>
            <person name="Kozaki S."/>
        </authorList>
    </citation>
    <scope>NUCLEOTIDE SEQUENCE</scope>
    <source>
        <strain evidence="2">Osaka05</strain>
    </source>
</reference>
<dbReference type="InterPro" id="IPR053737">
    <property type="entry name" value="Type_II_TA_Toxin"/>
</dbReference>
<accession>A0A060N5G1</accession>
<dbReference type="PANTHER" id="PTHR39426:SF1">
    <property type="entry name" value="HOMOLOGY TO DEATH-ON-CURING PROTEIN OF PHAGE P1"/>
    <property type="match status" value="1"/>
</dbReference>
<dbReference type="Proteomes" id="UP000054164">
    <property type="component" value="Unassembled WGS sequence"/>
</dbReference>
<name>A0A060N5G1_CLOBO</name>
<dbReference type="HOGENOM" id="CLU_115697_4_1_9"/>
<dbReference type="InterPro" id="IPR003812">
    <property type="entry name" value="Fido"/>
</dbReference>
<dbReference type="InterPro" id="IPR006440">
    <property type="entry name" value="Doc"/>
</dbReference>
<dbReference type="PROSITE" id="PS51459">
    <property type="entry name" value="FIDO"/>
    <property type="match status" value="1"/>
</dbReference>
<dbReference type="EMBL" id="BA000059">
    <property type="protein sequence ID" value="BAO05122.1"/>
    <property type="molecule type" value="Genomic_DNA"/>
</dbReference>
<dbReference type="GO" id="GO:0016301">
    <property type="term" value="F:kinase activity"/>
    <property type="evidence" value="ECO:0007669"/>
    <property type="project" value="InterPro"/>
</dbReference>
<gene>
    <name evidence="2" type="ORF">CBO05P2_097</name>
</gene>
<sequence length="126" mass="14438">MLVFSMDEVLTLHRKIVNRTGGSHGVRDKSLLKSALENPFQTFAGMDLYKDDIEKIAILSYSVINNHCMLDGNKRLGISLLCLLCQLNNIDIRYTQKELIKLGLSIAKDEFNKDDIEKWIRNHMGK</sequence>